<gene>
    <name evidence="2" type="ORF">DL240_14660</name>
</gene>
<dbReference type="AlphaFoldDB" id="A0A328C4I9"/>
<feature type="transmembrane region" description="Helical" evidence="1">
    <location>
        <begin position="103"/>
        <end position="130"/>
    </location>
</feature>
<keyword evidence="1" id="KW-0812">Transmembrane</keyword>
<reference evidence="2 3" key="1">
    <citation type="submission" date="2018-05" db="EMBL/GenBank/DDBJ databases">
        <title>Lujinxingia marina gen. nov. sp. nov., a new facultative anaerobic member of the class Deltaproteobacteria, and proposal of Lujinxingaceae fam. nov.</title>
        <authorList>
            <person name="Li C.-M."/>
        </authorList>
    </citation>
    <scope>NUCLEOTIDE SEQUENCE [LARGE SCALE GENOMIC DNA]</scope>
    <source>
        <strain evidence="2 3">B210</strain>
    </source>
</reference>
<evidence type="ECO:0008006" key="4">
    <source>
        <dbReference type="Google" id="ProtNLM"/>
    </source>
</evidence>
<feature type="transmembrane region" description="Helical" evidence="1">
    <location>
        <begin position="67"/>
        <end position="96"/>
    </location>
</feature>
<name>A0A328C4I9_9DELT</name>
<keyword evidence="1" id="KW-1133">Transmembrane helix</keyword>
<dbReference type="Proteomes" id="UP000249169">
    <property type="component" value="Unassembled WGS sequence"/>
</dbReference>
<evidence type="ECO:0000313" key="2">
    <source>
        <dbReference type="EMBL" id="RAL20914.1"/>
    </source>
</evidence>
<dbReference type="OrthoDB" id="5514518at2"/>
<protein>
    <recommendedName>
        <fullName evidence="4">Sodium:proline symporter</fullName>
    </recommendedName>
</protein>
<dbReference type="EMBL" id="QHKO01000007">
    <property type="protein sequence ID" value="RAL20914.1"/>
    <property type="molecule type" value="Genomic_DNA"/>
</dbReference>
<keyword evidence="3" id="KW-1185">Reference proteome</keyword>
<organism evidence="2 3">
    <name type="scientific">Lujinxingia litoralis</name>
    <dbReference type="NCBI Taxonomy" id="2211119"/>
    <lineage>
        <taxon>Bacteria</taxon>
        <taxon>Deltaproteobacteria</taxon>
        <taxon>Bradymonadales</taxon>
        <taxon>Lujinxingiaceae</taxon>
        <taxon>Lujinxingia</taxon>
    </lineage>
</organism>
<accession>A0A328C4I9</accession>
<comment type="caution">
    <text evidence="2">The sequence shown here is derived from an EMBL/GenBank/DDBJ whole genome shotgun (WGS) entry which is preliminary data.</text>
</comment>
<feature type="transmembrane region" description="Helical" evidence="1">
    <location>
        <begin position="21"/>
        <end position="47"/>
    </location>
</feature>
<feature type="transmembrane region" description="Helical" evidence="1">
    <location>
        <begin position="136"/>
        <end position="154"/>
    </location>
</feature>
<dbReference type="RefSeq" id="WP_111730645.1">
    <property type="nucleotide sequence ID" value="NZ_QHKO01000007.1"/>
</dbReference>
<sequence length="168" mass="17570">MATQSASNAPSSGRLNTTAALWAGGIGGLLFLVLELAIVPLMGMSVWAPLQMISAIVLGSDVLPPPAAFSIGVLLTALLVHFALSFIYASILGFIIARRPMGVALGIGAIFGLALYVLNFYVFTGLYPWFAEARNALSIGVHLAFGLSAAFVYVRVRASERLGRAATA</sequence>
<proteinExistence type="predicted"/>
<evidence type="ECO:0000256" key="1">
    <source>
        <dbReference type="SAM" id="Phobius"/>
    </source>
</evidence>
<evidence type="ECO:0000313" key="3">
    <source>
        <dbReference type="Proteomes" id="UP000249169"/>
    </source>
</evidence>
<keyword evidence="1" id="KW-0472">Membrane</keyword>